<protein>
    <submittedName>
        <fullName evidence="2">VOC family protein</fullName>
    </submittedName>
</protein>
<sequence length="129" mass="13648">MGIRFSALSIDAVDPRAVAGFWSSALGWPVAVDTEEGIGLVPEEGAPLSDFGIVVLPVPPGERKQVKNRLHLDLRPSAGSTAEEELQRLVGLGATLVQVGQPDDAPWTVLADPEGNEFCLLHRGDPADT</sequence>
<dbReference type="PANTHER" id="PTHR35908">
    <property type="entry name" value="HYPOTHETICAL FUSION PROTEIN"/>
    <property type="match status" value="1"/>
</dbReference>
<dbReference type="CDD" id="cd06587">
    <property type="entry name" value="VOC"/>
    <property type="match status" value="1"/>
</dbReference>
<dbReference type="Gene3D" id="3.10.180.10">
    <property type="entry name" value="2,3-Dihydroxybiphenyl 1,2-Dioxygenase, domain 1"/>
    <property type="match status" value="1"/>
</dbReference>
<dbReference type="Proteomes" id="UP001527866">
    <property type="component" value="Unassembled WGS sequence"/>
</dbReference>
<dbReference type="PANTHER" id="PTHR35908:SF1">
    <property type="entry name" value="CONSERVED PROTEIN"/>
    <property type="match status" value="1"/>
</dbReference>
<gene>
    <name evidence="2" type="ORF">O4J56_04240</name>
</gene>
<dbReference type="SUPFAM" id="SSF54593">
    <property type="entry name" value="Glyoxalase/Bleomycin resistance protein/Dihydroxybiphenyl dioxygenase"/>
    <property type="match status" value="1"/>
</dbReference>
<dbReference type="RefSeq" id="WP_270683745.1">
    <property type="nucleotide sequence ID" value="NZ_JAQFWQ010000007.1"/>
</dbReference>
<proteinExistence type="predicted"/>
<dbReference type="Pfam" id="PF18029">
    <property type="entry name" value="Glyoxalase_6"/>
    <property type="match status" value="1"/>
</dbReference>
<comment type="caution">
    <text evidence="2">The sequence shown here is derived from an EMBL/GenBank/DDBJ whole genome shotgun (WGS) entry which is preliminary data.</text>
</comment>
<organism evidence="2 3">
    <name type="scientific">Nocardiopsis endophytica</name>
    <dbReference type="NCBI Taxonomy" id="3018445"/>
    <lineage>
        <taxon>Bacteria</taxon>
        <taxon>Bacillati</taxon>
        <taxon>Actinomycetota</taxon>
        <taxon>Actinomycetes</taxon>
        <taxon>Streptosporangiales</taxon>
        <taxon>Nocardiopsidaceae</taxon>
        <taxon>Nocardiopsis</taxon>
    </lineage>
</organism>
<name>A0ABT4U042_9ACTN</name>
<reference evidence="2 3" key="1">
    <citation type="submission" date="2023-01" db="EMBL/GenBank/DDBJ databases">
        <title>Draft genome sequence of Nocardiopsis sp. RSe5-2 isolated from halophytes.</title>
        <authorList>
            <person name="Duangmal K."/>
            <person name="Chantavorakit T."/>
        </authorList>
    </citation>
    <scope>NUCLEOTIDE SEQUENCE [LARGE SCALE GENOMIC DNA]</scope>
    <source>
        <strain evidence="2 3">RSe5-2</strain>
    </source>
</reference>
<feature type="domain" description="Glyoxalase-like" evidence="1">
    <location>
        <begin position="8"/>
        <end position="121"/>
    </location>
</feature>
<dbReference type="InterPro" id="IPR029068">
    <property type="entry name" value="Glyas_Bleomycin-R_OHBP_Dase"/>
</dbReference>
<evidence type="ECO:0000313" key="2">
    <source>
        <dbReference type="EMBL" id="MDA2809840.1"/>
    </source>
</evidence>
<dbReference type="EMBL" id="JAQFWQ010000007">
    <property type="protein sequence ID" value="MDA2809840.1"/>
    <property type="molecule type" value="Genomic_DNA"/>
</dbReference>
<keyword evidence="3" id="KW-1185">Reference proteome</keyword>
<evidence type="ECO:0000313" key="3">
    <source>
        <dbReference type="Proteomes" id="UP001527866"/>
    </source>
</evidence>
<evidence type="ECO:0000259" key="1">
    <source>
        <dbReference type="Pfam" id="PF18029"/>
    </source>
</evidence>
<dbReference type="InterPro" id="IPR041581">
    <property type="entry name" value="Glyoxalase_6"/>
</dbReference>
<accession>A0ABT4U042</accession>